<proteinExistence type="predicted"/>
<dbReference type="Pfam" id="PF13378">
    <property type="entry name" value="MR_MLE_C"/>
    <property type="match status" value="1"/>
</dbReference>
<protein>
    <recommendedName>
        <fullName evidence="2">Enolase C-terminal domain-containing protein</fullName>
    </recommendedName>
</protein>
<feature type="domain" description="Enolase C-terminal" evidence="2">
    <location>
        <begin position="44"/>
        <end position="86"/>
    </location>
</feature>
<evidence type="ECO:0000313" key="4">
    <source>
        <dbReference type="Proteomes" id="UP000535491"/>
    </source>
</evidence>
<organism evidence="3 4">
    <name type="scientific">Paenactinomyces guangxiensis</name>
    <dbReference type="NCBI Taxonomy" id="1490290"/>
    <lineage>
        <taxon>Bacteria</taxon>
        <taxon>Bacillati</taxon>
        <taxon>Bacillota</taxon>
        <taxon>Bacilli</taxon>
        <taxon>Bacillales</taxon>
        <taxon>Thermoactinomycetaceae</taxon>
        <taxon>Paenactinomyces</taxon>
    </lineage>
</organism>
<accession>A0A7W1WSS7</accession>
<evidence type="ECO:0000313" key="3">
    <source>
        <dbReference type="EMBL" id="MBA4495384.1"/>
    </source>
</evidence>
<name>A0A7W1WSS7_9BACL</name>
<dbReference type="Gene3D" id="3.20.20.120">
    <property type="entry name" value="Enolase-like C-terminal domain"/>
    <property type="match status" value="1"/>
</dbReference>
<dbReference type="AlphaFoldDB" id="A0A7W1WSS7"/>
<dbReference type="RefSeq" id="WP_181752760.1">
    <property type="nucleotide sequence ID" value="NZ_JACEIQ010000014.1"/>
</dbReference>
<evidence type="ECO:0000256" key="1">
    <source>
        <dbReference type="ARBA" id="ARBA00022723"/>
    </source>
</evidence>
<dbReference type="InterPro" id="IPR036849">
    <property type="entry name" value="Enolase-like_C_sf"/>
</dbReference>
<keyword evidence="1" id="KW-0479">Metal-binding</keyword>
<sequence length="101" mass="11160">MRHRQLASFFNSWQQKAGLPLYRLLGSSETSTGFYSEEKGTAALAEEARAAVKAGFRAVKMKVGGLPLPADPKRVETVRETIGDDPFRTEGGLNLTRIRIH</sequence>
<comment type="caution">
    <text evidence="3">The sequence shown here is derived from an EMBL/GenBank/DDBJ whole genome shotgun (WGS) entry which is preliminary data.</text>
</comment>
<dbReference type="Proteomes" id="UP000535491">
    <property type="component" value="Unassembled WGS sequence"/>
</dbReference>
<dbReference type="InterPro" id="IPR029065">
    <property type="entry name" value="Enolase_C-like"/>
</dbReference>
<dbReference type="EMBL" id="JACEIQ010000014">
    <property type="protein sequence ID" value="MBA4495384.1"/>
    <property type="molecule type" value="Genomic_DNA"/>
</dbReference>
<dbReference type="GO" id="GO:0046872">
    <property type="term" value="F:metal ion binding"/>
    <property type="evidence" value="ECO:0007669"/>
    <property type="project" value="UniProtKB-KW"/>
</dbReference>
<keyword evidence="4" id="KW-1185">Reference proteome</keyword>
<reference evidence="3 4" key="1">
    <citation type="submission" date="2020-07" db="EMBL/GenBank/DDBJ databases">
        <authorList>
            <person name="Feng H."/>
        </authorList>
    </citation>
    <scope>NUCLEOTIDE SEQUENCE [LARGE SCALE GENOMIC DNA]</scope>
    <source>
        <strain evidence="4">s-10</strain>
    </source>
</reference>
<gene>
    <name evidence="3" type="ORF">H1191_13820</name>
</gene>
<dbReference type="SUPFAM" id="SSF51604">
    <property type="entry name" value="Enolase C-terminal domain-like"/>
    <property type="match status" value="1"/>
</dbReference>
<evidence type="ECO:0000259" key="2">
    <source>
        <dbReference type="Pfam" id="PF13378"/>
    </source>
</evidence>